<keyword evidence="3" id="KW-0436">Ligase</keyword>
<dbReference type="GO" id="GO:0000785">
    <property type="term" value="C:chromatin"/>
    <property type="evidence" value="ECO:0007669"/>
    <property type="project" value="TreeGrafter"/>
</dbReference>
<dbReference type="SUPFAM" id="SSF68906">
    <property type="entry name" value="SAP domain"/>
    <property type="match status" value="1"/>
</dbReference>
<dbReference type="GO" id="GO:0016925">
    <property type="term" value="P:protein sumoylation"/>
    <property type="evidence" value="ECO:0007669"/>
    <property type="project" value="TreeGrafter"/>
</dbReference>
<dbReference type="AlphaFoldDB" id="A0A7K9RC59"/>
<evidence type="ECO:0000313" key="4">
    <source>
        <dbReference type="Proteomes" id="UP000572325"/>
    </source>
</evidence>
<dbReference type="PANTHER" id="PTHR10782">
    <property type="entry name" value="ZINC FINGER MIZ DOMAIN-CONTAINING PROTEIN"/>
    <property type="match status" value="1"/>
</dbReference>
<dbReference type="PANTHER" id="PTHR10782:SF12">
    <property type="entry name" value="E3 SUMO-PROTEIN LIGASE PIAS2"/>
    <property type="match status" value="1"/>
</dbReference>
<feature type="non-terminal residue" evidence="3">
    <location>
        <position position="163"/>
    </location>
</feature>
<accession>A0A7K9RC59</accession>
<dbReference type="PROSITE" id="PS50800">
    <property type="entry name" value="SAP"/>
    <property type="match status" value="1"/>
</dbReference>
<dbReference type="GO" id="GO:0006357">
    <property type="term" value="P:regulation of transcription by RNA polymerase II"/>
    <property type="evidence" value="ECO:0007669"/>
    <property type="project" value="TreeGrafter"/>
</dbReference>
<dbReference type="Gene3D" id="1.10.720.30">
    <property type="entry name" value="SAP domain"/>
    <property type="match status" value="1"/>
</dbReference>
<dbReference type="Pfam" id="PF02037">
    <property type="entry name" value="SAP"/>
    <property type="match status" value="1"/>
</dbReference>
<evidence type="ECO:0000259" key="1">
    <source>
        <dbReference type="PROSITE" id="PS50800"/>
    </source>
</evidence>
<gene>
    <name evidence="3" type="primary">Pias2_0</name>
    <name evidence="3" type="ORF">STEDEN_R14990</name>
</gene>
<evidence type="ECO:0000313" key="3">
    <source>
        <dbReference type="EMBL" id="NXI21484.1"/>
    </source>
</evidence>
<reference evidence="3 4" key="1">
    <citation type="submission" date="2019-09" db="EMBL/GenBank/DDBJ databases">
        <title>Bird 10,000 Genomes (B10K) Project - Family phase.</title>
        <authorList>
            <person name="Zhang G."/>
        </authorList>
    </citation>
    <scope>NUCLEOTIDE SEQUENCE [LARGE SCALE GENOMIC DNA]</scope>
    <source>
        <strain evidence="3">B10K-DU-001-27</strain>
        <tissue evidence="3">Muscle</tissue>
    </source>
</reference>
<feature type="domain" description="SAP" evidence="1">
    <location>
        <begin position="2"/>
        <end position="36"/>
    </location>
</feature>
<evidence type="ECO:0000259" key="2">
    <source>
        <dbReference type="PROSITE" id="PS51466"/>
    </source>
</evidence>
<dbReference type="InterPro" id="IPR023321">
    <property type="entry name" value="PINIT"/>
</dbReference>
<dbReference type="EMBL" id="VWZU01000803">
    <property type="protein sequence ID" value="NXI21484.1"/>
    <property type="molecule type" value="Genomic_DNA"/>
</dbReference>
<dbReference type="SMART" id="SM00513">
    <property type="entry name" value="SAP"/>
    <property type="match status" value="1"/>
</dbReference>
<proteinExistence type="predicted"/>
<feature type="non-terminal residue" evidence="3">
    <location>
        <position position="1"/>
    </location>
</feature>
<dbReference type="GO" id="GO:0003712">
    <property type="term" value="F:transcription coregulator activity"/>
    <property type="evidence" value="ECO:0007669"/>
    <property type="project" value="TreeGrafter"/>
</dbReference>
<dbReference type="PROSITE" id="PS51466">
    <property type="entry name" value="PINIT"/>
    <property type="match status" value="1"/>
</dbReference>
<dbReference type="InterPro" id="IPR036361">
    <property type="entry name" value="SAP_dom_sf"/>
</dbReference>
<protein>
    <submittedName>
        <fullName evidence="3">PIAS2 ligase</fullName>
    </submittedName>
</protein>
<comment type="caution">
    <text evidence="3">The sequence shown here is derived from an EMBL/GenBank/DDBJ whole genome shotgun (WGS) entry which is preliminary data.</text>
</comment>
<name>A0A7K9RC59_9PASS</name>
<dbReference type="GO" id="GO:0016874">
    <property type="term" value="F:ligase activity"/>
    <property type="evidence" value="ECO:0007669"/>
    <property type="project" value="UniProtKB-KW"/>
</dbReference>
<keyword evidence="4" id="KW-1185">Reference proteome</keyword>
<sequence>MVSSFHVSELQVLLGFAGRNKSGRKHDLLMRALHLLKSGCSPPVQIKIRELYRHHYPRTIEGLSDLLAIKPAVFNLDSSSSPAELDFTVAAIHPLSSSVIPESSSSPVSSVFLQDTKPHFEMQQPSPPIPPVHPDVQLKSLPFYDVLDVLIKPTSQGKCLLAL</sequence>
<dbReference type="InterPro" id="IPR003034">
    <property type="entry name" value="SAP_dom"/>
</dbReference>
<dbReference type="FunFam" id="1.10.720.30:FF:000001">
    <property type="entry name" value="E3 SUMO-protein ligase PIAS2 isoform 1"/>
    <property type="match status" value="1"/>
</dbReference>
<dbReference type="GO" id="GO:0061665">
    <property type="term" value="F:SUMO ligase activity"/>
    <property type="evidence" value="ECO:0007669"/>
    <property type="project" value="TreeGrafter"/>
</dbReference>
<dbReference type="Proteomes" id="UP000572325">
    <property type="component" value="Unassembled WGS sequence"/>
</dbReference>
<organism evidence="3 4">
    <name type="scientific">Sterrhoptilus dennistouni</name>
    <dbReference type="NCBI Taxonomy" id="2585820"/>
    <lineage>
        <taxon>Eukaryota</taxon>
        <taxon>Metazoa</taxon>
        <taxon>Chordata</taxon>
        <taxon>Craniata</taxon>
        <taxon>Vertebrata</taxon>
        <taxon>Euteleostomi</taxon>
        <taxon>Archelosauria</taxon>
        <taxon>Archosauria</taxon>
        <taxon>Dinosauria</taxon>
        <taxon>Saurischia</taxon>
        <taxon>Theropoda</taxon>
        <taxon>Coelurosauria</taxon>
        <taxon>Aves</taxon>
        <taxon>Neognathae</taxon>
        <taxon>Neoaves</taxon>
        <taxon>Telluraves</taxon>
        <taxon>Australaves</taxon>
        <taxon>Passeriformes</taxon>
        <taxon>Sylvioidea</taxon>
        <taxon>Zosteropidae</taxon>
        <taxon>Sterrhoptilus</taxon>
    </lineage>
</organism>
<feature type="domain" description="PINIT" evidence="2">
    <location>
        <begin position="124"/>
        <end position="163"/>
    </location>
</feature>